<keyword evidence="5" id="KW-0862">Zinc</keyword>
<comment type="cofactor">
    <cofactor evidence="1">
        <name>Zn(2+)</name>
        <dbReference type="ChEBI" id="CHEBI:29105"/>
    </cofactor>
</comment>
<dbReference type="Proteomes" id="UP001469365">
    <property type="component" value="Unassembled WGS sequence"/>
</dbReference>
<evidence type="ECO:0000256" key="5">
    <source>
        <dbReference type="ARBA" id="ARBA00022833"/>
    </source>
</evidence>
<keyword evidence="12" id="KW-1185">Reference proteome</keyword>
<dbReference type="EMBL" id="JBBPCC010000001">
    <property type="protein sequence ID" value="MEK8126393.1"/>
    <property type="molecule type" value="Genomic_DNA"/>
</dbReference>
<evidence type="ECO:0000256" key="2">
    <source>
        <dbReference type="ARBA" id="ARBA00005988"/>
    </source>
</evidence>
<sequence>MTFPYRIGRGDTWERIALRYGLPVSEWFRVSRELRERQGLYGQRQVSAGRKAVQPAYSSYVLKAGDTIDGVAQRFGLEGAELLEVNPGIHHRHLRIGQTIVLPQVHEIMQAEGEGYGYAALVSQLKRLQRDYPFLETGSVGRTVLGQTIPYIRIGSGSREVHYNGAFHANEWMTSLLLMQFVESYAAAWRNGDKIAGRDARRLAEESSLWIVPMVNPDGVDLSLHGVASGHPYYERLLAWNGGSADFSGWKANIRGVDLNDQFPAYWETERDRRDVAGPGPRDYTGASPLSEPEAAAMAAFTASRDFRLVMAFHTQGREIYWNYRDYEPGESAAMAQRLEELSGYRAVKLTGSDAGYKDWFIREYRKPGFTIEAGFGVNPLPVEQLGSIYRELLPLLVEGLLL</sequence>
<accession>A0ABU9DED3</accession>
<keyword evidence="6" id="KW-0482">Metalloprotease</keyword>
<dbReference type="InterPro" id="IPR036779">
    <property type="entry name" value="LysM_dom_sf"/>
</dbReference>
<dbReference type="InterPro" id="IPR000834">
    <property type="entry name" value="Peptidase_M14"/>
</dbReference>
<feature type="domain" description="Peptidase M14" evidence="10">
    <location>
        <begin position="114"/>
        <end position="401"/>
    </location>
</feature>
<dbReference type="SMART" id="SM00631">
    <property type="entry name" value="Zn_pept"/>
    <property type="match status" value="1"/>
</dbReference>
<dbReference type="CDD" id="cd06229">
    <property type="entry name" value="M14_Endopeptidase_I"/>
    <property type="match status" value="1"/>
</dbReference>
<evidence type="ECO:0000256" key="6">
    <source>
        <dbReference type="ARBA" id="ARBA00023049"/>
    </source>
</evidence>
<evidence type="ECO:0000256" key="3">
    <source>
        <dbReference type="ARBA" id="ARBA00022670"/>
    </source>
</evidence>
<comment type="caution">
    <text evidence="11">The sequence shown here is derived from an EMBL/GenBank/DDBJ whole genome shotgun (WGS) entry which is preliminary data.</text>
</comment>
<feature type="active site" description="Proton donor/acceptor" evidence="7">
    <location>
        <position position="373"/>
    </location>
</feature>
<protein>
    <submittedName>
        <fullName evidence="11">M14 family metallopeptidase</fullName>
    </submittedName>
</protein>
<dbReference type="Pfam" id="PF00246">
    <property type="entry name" value="Peptidase_M14"/>
    <property type="match status" value="1"/>
</dbReference>
<evidence type="ECO:0000313" key="11">
    <source>
        <dbReference type="EMBL" id="MEK8126393.1"/>
    </source>
</evidence>
<dbReference type="SUPFAM" id="SSF54106">
    <property type="entry name" value="LysM domain"/>
    <property type="match status" value="1"/>
</dbReference>
<evidence type="ECO:0000259" key="10">
    <source>
        <dbReference type="PROSITE" id="PS52035"/>
    </source>
</evidence>
<dbReference type="PANTHER" id="PTHR11705">
    <property type="entry name" value="PROTEASE FAMILY M14 CARBOXYPEPTIDASE A,B"/>
    <property type="match status" value="1"/>
</dbReference>
<name>A0ABU9DED3_9BACL</name>
<evidence type="ECO:0000256" key="1">
    <source>
        <dbReference type="ARBA" id="ARBA00001947"/>
    </source>
</evidence>
<keyword evidence="3" id="KW-0645">Protease</keyword>
<dbReference type="Pfam" id="PF01476">
    <property type="entry name" value="LysM"/>
    <property type="match status" value="2"/>
</dbReference>
<evidence type="ECO:0000313" key="12">
    <source>
        <dbReference type="Proteomes" id="UP001469365"/>
    </source>
</evidence>
<feature type="domain" description="LysM" evidence="9">
    <location>
        <begin position="58"/>
        <end position="102"/>
    </location>
</feature>
<dbReference type="RefSeq" id="WP_341413452.1">
    <property type="nucleotide sequence ID" value="NZ_JBBPCC010000001.1"/>
</dbReference>
<dbReference type="PANTHER" id="PTHR11705:SF143">
    <property type="entry name" value="SLL0236 PROTEIN"/>
    <property type="match status" value="1"/>
</dbReference>
<dbReference type="Gene3D" id="3.40.630.10">
    <property type="entry name" value="Zn peptidases"/>
    <property type="match status" value="1"/>
</dbReference>
<evidence type="ECO:0000256" key="4">
    <source>
        <dbReference type="ARBA" id="ARBA00022801"/>
    </source>
</evidence>
<organism evidence="11 12">
    <name type="scientific">Paenibacillus filicis</name>
    <dbReference type="NCBI Taxonomy" id="669464"/>
    <lineage>
        <taxon>Bacteria</taxon>
        <taxon>Bacillati</taxon>
        <taxon>Bacillota</taxon>
        <taxon>Bacilli</taxon>
        <taxon>Bacillales</taxon>
        <taxon>Paenibacillaceae</taxon>
        <taxon>Paenibacillus</taxon>
    </lineage>
</organism>
<keyword evidence="4" id="KW-0378">Hydrolase</keyword>
<comment type="similarity">
    <text evidence="2 7">Belongs to the peptidase M14 family.</text>
</comment>
<proteinExistence type="inferred from homology"/>
<reference evidence="11 12" key="1">
    <citation type="submission" date="2024-04" db="EMBL/GenBank/DDBJ databases">
        <title>draft genome sequnece of Paenibacillus filicis.</title>
        <authorList>
            <person name="Kim D.-U."/>
        </authorList>
    </citation>
    <scope>NUCLEOTIDE SEQUENCE [LARGE SCALE GENOMIC DNA]</scope>
    <source>
        <strain evidence="11 12">KACC14197</strain>
    </source>
</reference>
<dbReference type="SUPFAM" id="SSF53187">
    <property type="entry name" value="Zn-dependent exopeptidases"/>
    <property type="match status" value="1"/>
</dbReference>
<dbReference type="PROSITE" id="PS52035">
    <property type="entry name" value="PEPTIDASE_M14"/>
    <property type="match status" value="1"/>
</dbReference>
<dbReference type="SMART" id="SM00257">
    <property type="entry name" value="LysM"/>
    <property type="match status" value="2"/>
</dbReference>
<dbReference type="CDD" id="cd00118">
    <property type="entry name" value="LysM"/>
    <property type="match status" value="2"/>
</dbReference>
<evidence type="ECO:0000256" key="8">
    <source>
        <dbReference type="SAM" id="MobiDB-lite"/>
    </source>
</evidence>
<gene>
    <name evidence="11" type="ORF">WMW72_00535</name>
</gene>
<dbReference type="InterPro" id="IPR018392">
    <property type="entry name" value="LysM"/>
</dbReference>
<feature type="region of interest" description="Disordered" evidence="8">
    <location>
        <begin position="271"/>
        <end position="290"/>
    </location>
</feature>
<dbReference type="PROSITE" id="PS51782">
    <property type="entry name" value="LYSM"/>
    <property type="match status" value="1"/>
</dbReference>
<evidence type="ECO:0000259" key="9">
    <source>
        <dbReference type="PROSITE" id="PS51782"/>
    </source>
</evidence>
<evidence type="ECO:0000256" key="7">
    <source>
        <dbReference type="PROSITE-ProRule" id="PRU01379"/>
    </source>
</evidence>
<dbReference type="Gene3D" id="3.10.350.10">
    <property type="entry name" value="LysM domain"/>
    <property type="match status" value="1"/>
</dbReference>
<dbReference type="InterPro" id="IPR034274">
    <property type="entry name" value="ENP1_M14_CPD"/>
</dbReference>